<dbReference type="InterPro" id="IPR045063">
    <property type="entry name" value="Dynamin_N"/>
</dbReference>
<dbReference type="GO" id="GO:0043024">
    <property type="term" value="F:ribosomal small subunit binding"/>
    <property type="evidence" value="ECO:0007669"/>
    <property type="project" value="TreeGrafter"/>
</dbReference>
<dbReference type="PANTHER" id="PTHR42698:SF1">
    <property type="entry name" value="GTPASE ERA, MITOCHONDRIAL"/>
    <property type="match status" value="1"/>
</dbReference>
<dbReference type="Proteomes" id="UP000214355">
    <property type="component" value="Chromosome I"/>
</dbReference>
<protein>
    <submittedName>
        <fullName evidence="2">Dynamin family protein</fullName>
    </submittedName>
</protein>
<proteinExistence type="predicted"/>
<dbReference type="GO" id="GO:0005525">
    <property type="term" value="F:GTP binding"/>
    <property type="evidence" value="ECO:0007669"/>
    <property type="project" value="InterPro"/>
</dbReference>
<dbReference type="EMBL" id="LT629804">
    <property type="protein sequence ID" value="SDU81154.1"/>
    <property type="molecule type" value="Genomic_DNA"/>
</dbReference>
<dbReference type="GO" id="GO:0000028">
    <property type="term" value="P:ribosomal small subunit assembly"/>
    <property type="evidence" value="ECO:0007669"/>
    <property type="project" value="TreeGrafter"/>
</dbReference>
<evidence type="ECO:0000259" key="1">
    <source>
        <dbReference type="Pfam" id="PF00350"/>
    </source>
</evidence>
<name>A0A1H2LK33_9ACTO</name>
<gene>
    <name evidence="2" type="ORF">SAMN04489737_1426</name>
</gene>
<accession>A0A1H2LK33</accession>
<evidence type="ECO:0000313" key="3">
    <source>
        <dbReference type="Proteomes" id="UP000214355"/>
    </source>
</evidence>
<dbReference type="STRING" id="131112.SAMN04489737_1426"/>
<dbReference type="InterPro" id="IPR027417">
    <property type="entry name" value="P-loop_NTPase"/>
</dbReference>
<sequence length="568" mass="62226">MVDSTDHFEVSGSLKAVRDVLETVKFPLPTTHAEAGNDLLIDAIHQLDDYLIPRYRNMDAPILAVIGGSTGSGKSTLINSLVREHVAPASAVRPTTRQPMLMFNPADELWFDDDRILPELQRVHGTTVHKQAQKHISLHATETLASGLALIDSPDIDSVAKENRELAAQLLAAADLWVFVTTAARYADAIPWALLDEAAERNIVVAIVLNRVPRGQGAEVRPDLVRRLNSRGLGSAPLFVISEQEFDELGFIRDDDVASLRDWLTALTRDSAARSAVVRQTLSGAVANLTQSLSTIHDSYQEQIEAQESLQWDIDHACEEALGGIDRALRNGLLLRGEVLARWQDIVGTGTWTRVLEDGVSRFRDRVTNWFTGRTNDKEAVAAIEEGVQTLLISQSEAAILQISTAWQRAGLIDTPQISYTSEQRHEEAATIVRQWQEELYDLISAESSSKKTTARFLALGVNAVGVALMITVFSATAGLAGGEVAIAGGTAVVAQRVLEAVFGDDAVRRMTKQATASLHELAASFIEANIEEYRRALHELSLDPTIEHSLAQVTTELRHVHNKERTS</sequence>
<dbReference type="Pfam" id="PF00350">
    <property type="entry name" value="Dynamin_N"/>
    <property type="match status" value="1"/>
</dbReference>
<dbReference type="InterPro" id="IPR005662">
    <property type="entry name" value="GTPase_Era-like"/>
</dbReference>
<reference evidence="3" key="1">
    <citation type="submission" date="2016-10" db="EMBL/GenBank/DDBJ databases">
        <authorList>
            <person name="Varghese N."/>
            <person name="Submissions S."/>
        </authorList>
    </citation>
    <scope>NUCLEOTIDE SEQUENCE [LARGE SCALE GENOMIC DNA]</scope>
    <source>
        <strain evidence="3">DSM 10002</strain>
    </source>
</reference>
<dbReference type="GO" id="GO:0019843">
    <property type="term" value="F:rRNA binding"/>
    <property type="evidence" value="ECO:0007669"/>
    <property type="project" value="TreeGrafter"/>
</dbReference>
<dbReference type="SUPFAM" id="SSF52540">
    <property type="entry name" value="P-loop containing nucleoside triphosphate hydrolases"/>
    <property type="match status" value="1"/>
</dbReference>
<dbReference type="AlphaFoldDB" id="A0A1H2LK33"/>
<dbReference type="Gene3D" id="3.40.50.300">
    <property type="entry name" value="P-loop containing nucleotide triphosphate hydrolases"/>
    <property type="match status" value="1"/>
</dbReference>
<keyword evidence="3" id="KW-1185">Reference proteome</keyword>
<feature type="domain" description="Dynamin N-terminal" evidence="1">
    <location>
        <begin position="66"/>
        <end position="185"/>
    </location>
</feature>
<dbReference type="PANTHER" id="PTHR42698">
    <property type="entry name" value="GTPASE ERA"/>
    <property type="match status" value="1"/>
</dbReference>
<dbReference type="CDD" id="cd00882">
    <property type="entry name" value="Ras_like_GTPase"/>
    <property type="match status" value="1"/>
</dbReference>
<organism evidence="2 3">
    <name type="scientific">Arcanobacterium phocae</name>
    <dbReference type="NCBI Taxonomy" id="131112"/>
    <lineage>
        <taxon>Bacteria</taxon>
        <taxon>Bacillati</taxon>
        <taxon>Actinomycetota</taxon>
        <taxon>Actinomycetes</taxon>
        <taxon>Actinomycetales</taxon>
        <taxon>Actinomycetaceae</taxon>
        <taxon>Arcanobacterium</taxon>
    </lineage>
</organism>
<evidence type="ECO:0000313" key="2">
    <source>
        <dbReference type="EMBL" id="SDU81154.1"/>
    </source>
</evidence>
<dbReference type="GO" id="GO:0005829">
    <property type="term" value="C:cytosol"/>
    <property type="evidence" value="ECO:0007669"/>
    <property type="project" value="TreeGrafter"/>
</dbReference>